<dbReference type="Proteomes" id="UP000199202">
    <property type="component" value="Unassembled WGS sequence"/>
</dbReference>
<organism evidence="2 3">
    <name type="scientific">Nonomuraea jiangxiensis</name>
    <dbReference type="NCBI Taxonomy" id="633440"/>
    <lineage>
        <taxon>Bacteria</taxon>
        <taxon>Bacillati</taxon>
        <taxon>Actinomycetota</taxon>
        <taxon>Actinomycetes</taxon>
        <taxon>Streptosporangiales</taxon>
        <taxon>Streptosporangiaceae</taxon>
        <taxon>Nonomuraea</taxon>
    </lineage>
</organism>
<dbReference type="AlphaFoldDB" id="A0A1G9CRD4"/>
<protein>
    <recommendedName>
        <fullName evidence="4">Secreted protein</fullName>
    </recommendedName>
</protein>
<evidence type="ECO:0008006" key="4">
    <source>
        <dbReference type="Google" id="ProtNLM"/>
    </source>
</evidence>
<proteinExistence type="predicted"/>
<dbReference type="RefSeq" id="WP_090940407.1">
    <property type="nucleotide sequence ID" value="NZ_FNDJ01000016.1"/>
</dbReference>
<evidence type="ECO:0000313" key="3">
    <source>
        <dbReference type="Proteomes" id="UP000199202"/>
    </source>
</evidence>
<evidence type="ECO:0000313" key="2">
    <source>
        <dbReference type="EMBL" id="SDK54232.1"/>
    </source>
</evidence>
<dbReference type="EMBL" id="FNDJ01000016">
    <property type="protein sequence ID" value="SDK54232.1"/>
    <property type="molecule type" value="Genomic_DNA"/>
</dbReference>
<gene>
    <name evidence="2" type="ORF">SAMN05421869_116240</name>
</gene>
<accession>A0A1G9CRD4</accession>
<keyword evidence="1" id="KW-0732">Signal</keyword>
<feature type="signal peptide" evidence="1">
    <location>
        <begin position="1"/>
        <end position="23"/>
    </location>
</feature>
<sequence>MFSRTKRVLGVAALALAAATVMAAPTQAGTEVARSHGVNPFGGDFKLLKELQVPFCLPSPQLGLPVLDSLMPDLMSCAGAAVS</sequence>
<reference evidence="2 3" key="1">
    <citation type="submission" date="2016-10" db="EMBL/GenBank/DDBJ databases">
        <authorList>
            <person name="de Groot N.N."/>
        </authorList>
    </citation>
    <scope>NUCLEOTIDE SEQUENCE [LARGE SCALE GENOMIC DNA]</scope>
    <source>
        <strain evidence="2 3">CGMCC 4.6533</strain>
    </source>
</reference>
<dbReference type="OrthoDB" id="3543591at2"/>
<keyword evidence="3" id="KW-1185">Reference proteome</keyword>
<evidence type="ECO:0000256" key="1">
    <source>
        <dbReference type="SAM" id="SignalP"/>
    </source>
</evidence>
<name>A0A1G9CRD4_9ACTN</name>
<feature type="chain" id="PRO_5039070361" description="Secreted protein" evidence="1">
    <location>
        <begin position="24"/>
        <end position="83"/>
    </location>
</feature>